<accession>A0AAJ1CWV5</accession>
<evidence type="ECO:0000313" key="1">
    <source>
        <dbReference type="EMBL" id="MCW0343060.1"/>
    </source>
</evidence>
<sequence length="90" mass="9937">MYMLVLSLTDIKPGLLTRLSGVTFCRRPASIWLNAFPEIPLQMITETKPVATVASKTLSFLPNLKSVSDSIGGNRGELQSSPKINWVQFN</sequence>
<dbReference type="AlphaFoldDB" id="A0AAJ1CWV5"/>
<comment type="caution">
    <text evidence="1">The sequence shown here is derived from an EMBL/GenBank/DDBJ whole genome shotgun (WGS) entry which is preliminary data.</text>
</comment>
<evidence type="ECO:0000313" key="2">
    <source>
        <dbReference type="Proteomes" id="UP001208888"/>
    </source>
</evidence>
<organism evidence="1 2">
    <name type="scientific">Pantoea ananas</name>
    <name type="common">Erwinia uredovora</name>
    <dbReference type="NCBI Taxonomy" id="553"/>
    <lineage>
        <taxon>Bacteria</taxon>
        <taxon>Pseudomonadati</taxon>
        <taxon>Pseudomonadota</taxon>
        <taxon>Gammaproteobacteria</taxon>
        <taxon>Enterobacterales</taxon>
        <taxon>Erwiniaceae</taxon>
        <taxon>Pantoea</taxon>
    </lineage>
</organism>
<proteinExistence type="predicted"/>
<gene>
    <name evidence="1" type="ORF">NB703_001153</name>
</gene>
<protein>
    <submittedName>
        <fullName evidence="1">Uncharacterized protein</fullName>
    </submittedName>
</protein>
<reference evidence="1" key="1">
    <citation type="submission" date="2022-06" db="EMBL/GenBank/DDBJ databases">
        <title>Dynamics of rice microbiomes reveals core vertical transmitted seed endophytes.</title>
        <authorList>
            <person name="Liao K."/>
            <person name="Zhang X."/>
        </authorList>
    </citation>
    <scope>NUCLEOTIDE SEQUENCE</scope>
    <source>
        <strain evidence="1">JT1-17</strain>
    </source>
</reference>
<dbReference type="EMBL" id="JANFVX010000003">
    <property type="protein sequence ID" value="MCW0343060.1"/>
    <property type="molecule type" value="Genomic_DNA"/>
</dbReference>
<name>A0AAJ1CWV5_PANAN</name>
<dbReference type="Proteomes" id="UP001208888">
    <property type="component" value="Unassembled WGS sequence"/>
</dbReference>